<accession>X0WW84</accession>
<feature type="non-terminal residue" evidence="2">
    <location>
        <position position="1"/>
    </location>
</feature>
<evidence type="ECO:0000256" key="1">
    <source>
        <dbReference type="SAM" id="MobiDB-lite"/>
    </source>
</evidence>
<sequence>SVSPLQYGPATANPFGTVSHNNAMNTNTQ</sequence>
<organism evidence="2">
    <name type="scientific">marine sediment metagenome</name>
    <dbReference type="NCBI Taxonomy" id="412755"/>
    <lineage>
        <taxon>unclassified sequences</taxon>
        <taxon>metagenomes</taxon>
        <taxon>ecological metagenomes</taxon>
    </lineage>
</organism>
<gene>
    <name evidence="2" type="ORF">S01H1_48781</name>
</gene>
<dbReference type="AlphaFoldDB" id="X0WW84"/>
<comment type="caution">
    <text evidence="2">The sequence shown here is derived from an EMBL/GenBank/DDBJ whole genome shotgun (WGS) entry which is preliminary data.</text>
</comment>
<name>X0WW84_9ZZZZ</name>
<evidence type="ECO:0000313" key="2">
    <source>
        <dbReference type="EMBL" id="GAG16991.1"/>
    </source>
</evidence>
<feature type="compositionally biased region" description="Polar residues" evidence="1">
    <location>
        <begin position="14"/>
        <end position="29"/>
    </location>
</feature>
<reference evidence="2" key="1">
    <citation type="journal article" date="2014" name="Front. Microbiol.">
        <title>High frequency of phylogenetically diverse reductive dehalogenase-homologous genes in deep subseafloor sedimentary metagenomes.</title>
        <authorList>
            <person name="Kawai M."/>
            <person name="Futagami T."/>
            <person name="Toyoda A."/>
            <person name="Takaki Y."/>
            <person name="Nishi S."/>
            <person name="Hori S."/>
            <person name="Arai W."/>
            <person name="Tsubouchi T."/>
            <person name="Morono Y."/>
            <person name="Uchiyama I."/>
            <person name="Ito T."/>
            <person name="Fujiyama A."/>
            <person name="Inagaki F."/>
            <person name="Takami H."/>
        </authorList>
    </citation>
    <scope>NUCLEOTIDE SEQUENCE</scope>
    <source>
        <strain evidence="2">Expedition CK06-06</strain>
    </source>
</reference>
<dbReference type="EMBL" id="BARS01031337">
    <property type="protein sequence ID" value="GAG16991.1"/>
    <property type="molecule type" value="Genomic_DNA"/>
</dbReference>
<proteinExistence type="predicted"/>
<protein>
    <submittedName>
        <fullName evidence="2">Uncharacterized protein</fullName>
    </submittedName>
</protein>
<feature type="region of interest" description="Disordered" evidence="1">
    <location>
        <begin position="1"/>
        <end position="29"/>
    </location>
</feature>